<dbReference type="Pfam" id="PF20469">
    <property type="entry name" value="OLD-like_TOPRIM"/>
    <property type="match status" value="1"/>
</dbReference>
<evidence type="ECO:0000313" key="3">
    <source>
        <dbReference type="Proteomes" id="UP000184442"/>
    </source>
</evidence>
<name>A0A1M6J983_9FIRM</name>
<reference evidence="2 3" key="1">
    <citation type="submission" date="2016-11" db="EMBL/GenBank/DDBJ databases">
        <authorList>
            <person name="Jaros S."/>
            <person name="Januszkiewicz K."/>
            <person name="Wedrychowicz H."/>
        </authorList>
    </citation>
    <scope>NUCLEOTIDE SEQUENCE [LARGE SCALE GENOMIC DNA]</scope>
    <source>
        <strain evidence="2 3">DSM 19022</strain>
    </source>
</reference>
<dbReference type="EMBL" id="FQZS01000056">
    <property type="protein sequence ID" value="SHJ43253.1"/>
    <property type="molecule type" value="Genomic_DNA"/>
</dbReference>
<keyword evidence="3" id="KW-1185">Reference proteome</keyword>
<dbReference type="STRING" id="1122184.SAMN02745176_03545"/>
<evidence type="ECO:0000313" key="2">
    <source>
        <dbReference type="EMBL" id="SHJ43253.1"/>
    </source>
</evidence>
<dbReference type="Proteomes" id="UP000184442">
    <property type="component" value="Unassembled WGS sequence"/>
</dbReference>
<dbReference type="InterPro" id="IPR034139">
    <property type="entry name" value="TOPRIM_OLD"/>
</dbReference>
<feature type="domain" description="OLD protein-like TOPRIM" evidence="1">
    <location>
        <begin position="11"/>
        <end position="45"/>
    </location>
</feature>
<proteinExistence type="predicted"/>
<gene>
    <name evidence="2" type="ORF">SAMN02745176_03545</name>
</gene>
<protein>
    <recommendedName>
        <fullName evidence="1">OLD protein-like TOPRIM domain-containing protein</fullName>
    </recommendedName>
</protein>
<organism evidence="2 3">
    <name type="scientific">Lutispora thermophila DSM 19022</name>
    <dbReference type="NCBI Taxonomy" id="1122184"/>
    <lineage>
        <taxon>Bacteria</taxon>
        <taxon>Bacillati</taxon>
        <taxon>Bacillota</taxon>
        <taxon>Clostridia</taxon>
        <taxon>Lutisporales</taxon>
        <taxon>Lutisporaceae</taxon>
        <taxon>Lutispora</taxon>
    </lineage>
</organism>
<evidence type="ECO:0000259" key="1">
    <source>
        <dbReference type="Pfam" id="PF20469"/>
    </source>
</evidence>
<sequence>MPEIVRKDILQNWQIIKAHGKAAIISLVKYLQAMGIKPIVIHDSDVGNEKAESYNKPILDAIGDESRRIMLNKCVEDVLGYKPPSNEKPYTAYSFIKNNWKEDWESINESWKSIMEQVFKDSFALSLDNISNPAELVAVSEDNH</sequence>
<dbReference type="AlphaFoldDB" id="A0A1M6J983"/>
<dbReference type="OrthoDB" id="308933at2"/>
<accession>A0A1M6J983</accession>